<keyword evidence="8" id="KW-1185">Reference proteome</keyword>
<dbReference type="AlphaFoldDB" id="A0A9P8RRJ7"/>
<feature type="compositionally biased region" description="Basic residues" evidence="5">
    <location>
        <begin position="1"/>
        <end position="13"/>
    </location>
</feature>
<dbReference type="InterPro" id="IPR039770">
    <property type="entry name" value="Rpf2"/>
</dbReference>
<comment type="caution">
    <text evidence="7">The sequence shown here is derived from an EMBL/GenBank/DDBJ whole genome shotgun (WGS) entry which is preliminary data.</text>
</comment>
<feature type="domain" description="Brix" evidence="6">
    <location>
        <begin position="28"/>
        <end position="244"/>
    </location>
</feature>
<dbReference type="PANTHER" id="PTHR12728:SF0">
    <property type="entry name" value="RIBOSOME PRODUCTION FACTOR 2 HOMOLOG"/>
    <property type="match status" value="1"/>
</dbReference>
<dbReference type="Proteomes" id="UP000750711">
    <property type="component" value="Unassembled WGS sequence"/>
</dbReference>
<comment type="similarity">
    <text evidence="2 4">Belongs to the RPF2 family.</text>
</comment>
<evidence type="ECO:0000259" key="6">
    <source>
        <dbReference type="PROSITE" id="PS50833"/>
    </source>
</evidence>
<proteinExistence type="inferred from homology"/>
<feature type="region of interest" description="Disordered" evidence="5">
    <location>
        <begin position="1"/>
        <end position="20"/>
    </location>
</feature>
<name>A0A9P8RRJ7_9PEZI</name>
<dbReference type="PANTHER" id="PTHR12728">
    <property type="entry name" value="BRIX DOMAIN CONTAINING PROTEIN"/>
    <property type="match status" value="1"/>
</dbReference>
<dbReference type="SMART" id="SM00879">
    <property type="entry name" value="Brix"/>
    <property type="match status" value="1"/>
</dbReference>
<dbReference type="PROSITE" id="PS50833">
    <property type="entry name" value="BRIX"/>
    <property type="match status" value="1"/>
</dbReference>
<evidence type="ECO:0000313" key="8">
    <source>
        <dbReference type="Proteomes" id="UP000750711"/>
    </source>
</evidence>
<organism evidence="7 8">
    <name type="scientific">Trichoglossum hirsutum</name>
    <dbReference type="NCBI Taxonomy" id="265104"/>
    <lineage>
        <taxon>Eukaryota</taxon>
        <taxon>Fungi</taxon>
        <taxon>Dikarya</taxon>
        <taxon>Ascomycota</taxon>
        <taxon>Pezizomycotina</taxon>
        <taxon>Geoglossomycetes</taxon>
        <taxon>Geoglossales</taxon>
        <taxon>Geoglossaceae</taxon>
        <taxon>Trichoglossum</taxon>
    </lineage>
</organism>
<evidence type="ECO:0000256" key="4">
    <source>
        <dbReference type="RuleBase" id="RU367086"/>
    </source>
</evidence>
<protein>
    <recommendedName>
        <fullName evidence="4">Ribosome production factor 2 homolog</fullName>
    </recommendedName>
    <alternativeName>
        <fullName evidence="4">Ribosome biogenesis protein RPF2 homolog</fullName>
    </alternativeName>
</protein>
<feature type="region of interest" description="Disordered" evidence="5">
    <location>
        <begin position="306"/>
        <end position="345"/>
    </location>
</feature>
<evidence type="ECO:0000313" key="7">
    <source>
        <dbReference type="EMBL" id="KAH0562815.1"/>
    </source>
</evidence>
<feature type="compositionally biased region" description="Basic residues" evidence="5">
    <location>
        <begin position="307"/>
        <end position="317"/>
    </location>
</feature>
<evidence type="ECO:0000256" key="3">
    <source>
        <dbReference type="ARBA" id="ARBA00023242"/>
    </source>
</evidence>
<dbReference type="EMBL" id="JAGHQM010000291">
    <property type="protein sequence ID" value="KAH0562815.1"/>
    <property type="molecule type" value="Genomic_DNA"/>
</dbReference>
<comment type="subcellular location">
    <subcellularLocation>
        <location evidence="1 4">Nucleus</location>
        <location evidence="1 4">Nucleolus</location>
    </subcellularLocation>
</comment>
<gene>
    <name evidence="7" type="ORF">GP486_002553</name>
</gene>
<accession>A0A9P8RRJ7</accession>
<dbReference type="GO" id="GO:0000027">
    <property type="term" value="P:ribosomal large subunit assembly"/>
    <property type="evidence" value="ECO:0007669"/>
    <property type="project" value="InterPro"/>
</dbReference>
<evidence type="ECO:0000256" key="1">
    <source>
        <dbReference type="ARBA" id="ARBA00004604"/>
    </source>
</evidence>
<dbReference type="Pfam" id="PF04427">
    <property type="entry name" value="Brix"/>
    <property type="match status" value="1"/>
</dbReference>
<dbReference type="InterPro" id="IPR007109">
    <property type="entry name" value="Brix"/>
</dbReference>
<reference evidence="7" key="1">
    <citation type="submission" date="2021-03" db="EMBL/GenBank/DDBJ databases">
        <title>Comparative genomics and phylogenomic investigation of the class Geoglossomycetes provide insights into ecological specialization and systematics.</title>
        <authorList>
            <person name="Melie T."/>
            <person name="Pirro S."/>
            <person name="Miller A.N."/>
            <person name="Quandt A."/>
        </authorList>
    </citation>
    <scope>NUCLEOTIDE SEQUENCE</scope>
    <source>
        <strain evidence="7">CAQ_001_2017</strain>
    </source>
</reference>
<evidence type="ECO:0000256" key="5">
    <source>
        <dbReference type="SAM" id="MobiDB-lite"/>
    </source>
</evidence>
<keyword evidence="3 4" id="KW-0539">Nucleus</keyword>
<sequence>MLRQIKPRNARSKRALEKKEPKLIENPKTCLFLRGTTASEIVQQAITDLHSLKKPNSIKFTKKNAIHPFEDAASLEFFSQKNDASLMVFGSHSKKRPHNLTFIRMFDHHVLDMIELFLEPTSFRTLTQFKNNKCAVGQKPLLLFAGSVFEENITGRGPYALLKSFFVDFFSGGSSSYVDVEGLRYMVSIAVGEPSDEEPQPKAHLRVYLIQTRKSGQKLPRVEVEEMGPRMDFRIGRVKEAEESVMKEALKKPKELEVNFPNSYFGNEVILSLCASQPKTKKNVETDVVGDKLGKIHVGRQDLGKLQTRKMKGLKRSRGIEAQDLEDITMVDGNSDSEPKRPKRL</sequence>
<dbReference type="GO" id="GO:0000463">
    <property type="term" value="P:maturation of LSU-rRNA from tricistronic rRNA transcript (SSU-rRNA, 5.8S rRNA, LSU-rRNA)"/>
    <property type="evidence" value="ECO:0007669"/>
    <property type="project" value="TreeGrafter"/>
</dbReference>
<evidence type="ECO:0000256" key="2">
    <source>
        <dbReference type="ARBA" id="ARBA00010782"/>
    </source>
</evidence>
<dbReference type="GO" id="GO:0005730">
    <property type="term" value="C:nucleolus"/>
    <property type="evidence" value="ECO:0007669"/>
    <property type="project" value="UniProtKB-SubCell"/>
</dbReference>
<dbReference type="GO" id="GO:0019843">
    <property type="term" value="F:rRNA binding"/>
    <property type="evidence" value="ECO:0007669"/>
    <property type="project" value="UniProtKB-UniRule"/>
</dbReference>